<comment type="caution">
    <text evidence="12">The sequence shown here is derived from an EMBL/GenBank/DDBJ whole genome shotgun (WGS) entry which is preliminary data.</text>
</comment>
<dbReference type="InterPro" id="IPR001494">
    <property type="entry name" value="Importin-beta_N"/>
</dbReference>
<evidence type="ECO:0000256" key="2">
    <source>
        <dbReference type="ARBA" id="ARBA00004496"/>
    </source>
</evidence>
<protein>
    <submittedName>
        <fullName evidence="12">ARM repeat-containing protein</fullName>
    </submittedName>
</protein>
<dbReference type="InterPro" id="IPR021133">
    <property type="entry name" value="HEAT_type_2"/>
</dbReference>
<keyword evidence="3" id="KW-0813">Transport</keyword>
<dbReference type="GO" id="GO:0031267">
    <property type="term" value="F:small GTPase binding"/>
    <property type="evidence" value="ECO:0007669"/>
    <property type="project" value="InterPro"/>
</dbReference>
<comment type="subcellular location">
    <subcellularLocation>
        <location evidence="2">Cytoplasm</location>
    </subcellularLocation>
    <subcellularLocation>
        <location evidence="1">Nucleus</location>
    </subcellularLocation>
</comment>
<evidence type="ECO:0000313" key="13">
    <source>
        <dbReference type="Proteomes" id="UP000308014"/>
    </source>
</evidence>
<dbReference type="Proteomes" id="UP000308014">
    <property type="component" value="Unassembled WGS sequence"/>
</dbReference>
<dbReference type="Pfam" id="PF02985">
    <property type="entry name" value="HEAT"/>
    <property type="match status" value="1"/>
</dbReference>
<keyword evidence="5" id="KW-0677">Repeat</keyword>
<evidence type="ECO:0000256" key="7">
    <source>
        <dbReference type="ARBA" id="ARBA00022990"/>
    </source>
</evidence>
<reference evidence="12 13" key="1">
    <citation type="submission" date="2018-10" db="EMBL/GenBank/DDBJ databases">
        <title>Fifty Aureobasidium pullulans genomes reveal a recombining polyextremotolerant generalist.</title>
        <authorList>
            <person name="Gostincar C."/>
            <person name="Turk M."/>
            <person name="Zajc J."/>
            <person name="Gunde-Cimerman N."/>
        </authorList>
    </citation>
    <scope>NUCLEOTIDE SEQUENCE [LARGE SCALE GENOMIC DNA]</scope>
    <source>
        <strain evidence="12 13">EXF-11318</strain>
    </source>
</reference>
<dbReference type="Gene3D" id="1.25.10.10">
    <property type="entry name" value="Leucine-rich Repeat Variant"/>
    <property type="match status" value="1"/>
</dbReference>
<sequence length="1192" mass="132269">MDEQQFVGLLESLMQPDTERVKSATATLNKNYYSSPASLTALLHILVSHQSPNLRQLAAIESRKLVKRHWLDLPNDQKPQIREQLLQSTLSEEQSLARHSKARVIASIAQIDLADGQWQDLPDFLQRASTSQTASHREVGVYIIYTLLETMPDMFQENMSAMLQLFTKTIQDPENAEVRINTMLALSEICMVLDTDEDPQSLKAFQDTIPHMVRVLQQAVDDGEEDRAMQAFEVFNKLLSYESAFLNAHFGDLMQFMMQLSANTEIDDDSRSQALSFLMQAVRYRKLKVQGLRIGEQLTTTSLQIVTELGELSAEDEDITPARSALGLLDILSENLPPSQVAVPLLRAIGPFVQNPNADYRRAGILALGMCVEGAPDFISTQLAEILPMVLHLLEDPEVRVRSAALNGVARLADDLAEEMGKEHARLIPALVKNFDLAMQQLNGPAGDENLAIIKQSCMAIDSMIEGLDKEDASKYVGELVPRLSPLFQHPEVKVQISAIGATGSIASASEEAFMPFFEGTMQTLGQFVSIKDSDDELELRGVVCDSLGKIASAVGAEAFQPYVTPLMQASEEALHLDHPRLRETSYILWSTMSKVYDDKFAPYLAGVVKGLIECLQQDESEDGVTLGEEARELLGQEVTIAGKKVKIADIGAGADDDTTIDIDDDDDEDDWDDLGAVTAVAMEKEIAVEVIGDVLTHTRGHFLPYFQQCVEAVLALVDHHFEGVRRSAIGTLWRGYASLWAMAEDNGMAKWQSGLPLKVQATDDLMKLGSLIMTATLALWQDEVDRGTVTDIHRNLAATLKLCGPAILTASIGENAASPVQQIVEMILSILQKRHVCQQDLDGEDEFDVDLESSEYDWLVIETAMEVITCLAAALGESFGELWQIFEKPVVKYVSGTEKYERSAAVGTIAEAIGNMGASVTPYTTNLMKIFLKRLGDEDPEVRSNAAYGTGLLCEKSTNESEITGQYNTILAKLEPLLHQQQEARLLDNSAGCVARMIKRHPNNVPLADVLPVLIQLLPLREDYEENEAVFEMIVALYQQQNSVIQGLTSSILPVLQKVLSPPEEQLSDETRQKVMQLAQQNTSRRQRRQDASSAGEDGQFFGQRTYAIYSKSTGEQCIRQIYNEQYDSNSQAAIATSKCRGEQETDPQWCVEAHVIHERRTDDIKASITIEHYIIPRDTNPDNRQQDDRT</sequence>
<feature type="region of interest" description="Disordered" evidence="10">
    <location>
        <begin position="1065"/>
        <end position="1099"/>
    </location>
</feature>
<evidence type="ECO:0000256" key="10">
    <source>
        <dbReference type="SAM" id="MobiDB-lite"/>
    </source>
</evidence>
<evidence type="ECO:0000256" key="4">
    <source>
        <dbReference type="ARBA" id="ARBA00022490"/>
    </source>
</evidence>
<organism evidence="12 13">
    <name type="scientific">Aureobasidium pullulans</name>
    <name type="common">Black yeast</name>
    <name type="synonym">Pullularia pullulans</name>
    <dbReference type="NCBI Taxonomy" id="5580"/>
    <lineage>
        <taxon>Eukaryota</taxon>
        <taxon>Fungi</taxon>
        <taxon>Dikarya</taxon>
        <taxon>Ascomycota</taxon>
        <taxon>Pezizomycotina</taxon>
        <taxon>Dothideomycetes</taxon>
        <taxon>Dothideomycetidae</taxon>
        <taxon>Dothideales</taxon>
        <taxon>Saccotheciaceae</taxon>
        <taxon>Aureobasidium</taxon>
    </lineage>
</organism>
<dbReference type="SMART" id="SM00913">
    <property type="entry name" value="IBN_N"/>
    <property type="match status" value="1"/>
</dbReference>
<evidence type="ECO:0000313" key="12">
    <source>
        <dbReference type="EMBL" id="THW20839.1"/>
    </source>
</evidence>
<dbReference type="InterPro" id="IPR011989">
    <property type="entry name" value="ARM-like"/>
</dbReference>
<evidence type="ECO:0000256" key="9">
    <source>
        <dbReference type="PROSITE-ProRule" id="PRU00103"/>
    </source>
</evidence>
<evidence type="ECO:0000259" key="11">
    <source>
        <dbReference type="PROSITE" id="PS50166"/>
    </source>
</evidence>
<keyword evidence="6" id="KW-0653">Protein transport</keyword>
<feature type="domain" description="Importin N-terminal" evidence="11">
    <location>
        <begin position="24"/>
        <end position="91"/>
    </location>
</feature>
<dbReference type="InterPro" id="IPR058584">
    <property type="entry name" value="IMB1_TNPO1-like_TPR"/>
</dbReference>
<dbReference type="Pfam" id="PF03810">
    <property type="entry name" value="IBN_N"/>
    <property type="match status" value="1"/>
</dbReference>
<feature type="repeat" description="HEAT" evidence="9">
    <location>
        <begin position="386"/>
        <end position="424"/>
    </location>
</feature>
<evidence type="ECO:0000256" key="1">
    <source>
        <dbReference type="ARBA" id="ARBA00004123"/>
    </source>
</evidence>
<dbReference type="Pfam" id="PF25574">
    <property type="entry name" value="TPR_IMB1"/>
    <property type="match status" value="1"/>
</dbReference>
<keyword evidence="4" id="KW-0963">Cytoplasm</keyword>
<dbReference type="GO" id="GO:0005737">
    <property type="term" value="C:cytoplasm"/>
    <property type="evidence" value="ECO:0007669"/>
    <property type="project" value="UniProtKB-SubCell"/>
</dbReference>
<evidence type="ECO:0000256" key="3">
    <source>
        <dbReference type="ARBA" id="ARBA00022448"/>
    </source>
</evidence>
<keyword evidence="8" id="KW-0539">Nucleus</keyword>
<dbReference type="AlphaFoldDB" id="A0A4S8W6D3"/>
<dbReference type="Pfam" id="PF25780">
    <property type="entry name" value="TPR_IPO5"/>
    <property type="match status" value="1"/>
</dbReference>
<dbReference type="SUPFAM" id="SSF48371">
    <property type="entry name" value="ARM repeat"/>
    <property type="match status" value="2"/>
</dbReference>
<dbReference type="PANTHER" id="PTHR10527">
    <property type="entry name" value="IMPORTIN BETA"/>
    <property type="match status" value="1"/>
</dbReference>
<dbReference type="InterPro" id="IPR040122">
    <property type="entry name" value="Importin_beta"/>
</dbReference>
<dbReference type="PROSITE" id="PS50077">
    <property type="entry name" value="HEAT_REPEAT"/>
    <property type="match status" value="1"/>
</dbReference>
<evidence type="ECO:0000256" key="6">
    <source>
        <dbReference type="ARBA" id="ARBA00022927"/>
    </source>
</evidence>
<dbReference type="EMBL" id="QZAJ01000042">
    <property type="protein sequence ID" value="THW20839.1"/>
    <property type="molecule type" value="Genomic_DNA"/>
</dbReference>
<dbReference type="GO" id="GO:0006606">
    <property type="term" value="P:protein import into nucleus"/>
    <property type="evidence" value="ECO:0007669"/>
    <property type="project" value="InterPro"/>
</dbReference>
<keyword evidence="7" id="KW-0007">Acetylation</keyword>
<dbReference type="InterPro" id="IPR000357">
    <property type="entry name" value="HEAT"/>
</dbReference>
<proteinExistence type="predicted"/>
<gene>
    <name evidence="12" type="ORF">D6D24_02062</name>
</gene>
<name>A0A4S8W6D3_AURPU</name>
<dbReference type="PROSITE" id="PS50166">
    <property type="entry name" value="IMPORTIN_B_NT"/>
    <property type="match status" value="1"/>
</dbReference>
<evidence type="ECO:0000256" key="5">
    <source>
        <dbReference type="ARBA" id="ARBA00022737"/>
    </source>
</evidence>
<accession>A0A4S8W6D3</accession>
<dbReference type="GO" id="GO:0005634">
    <property type="term" value="C:nucleus"/>
    <property type="evidence" value="ECO:0007669"/>
    <property type="project" value="UniProtKB-SubCell"/>
</dbReference>
<evidence type="ECO:0000256" key="8">
    <source>
        <dbReference type="ARBA" id="ARBA00023242"/>
    </source>
</evidence>
<dbReference type="InterPro" id="IPR057672">
    <property type="entry name" value="TPR_IPO4/5"/>
</dbReference>
<dbReference type="InterPro" id="IPR016024">
    <property type="entry name" value="ARM-type_fold"/>
</dbReference>